<dbReference type="EMBL" id="LVHG01000037">
    <property type="protein sequence ID" value="OAK64646.1"/>
    <property type="molecule type" value="Genomic_DNA"/>
</dbReference>
<comment type="similarity">
    <text evidence="2 7">Belongs to the MgtC/SapB family.</text>
</comment>
<comment type="caution">
    <text evidence="9">The sequence shown here is derived from an EMBL/GenBank/DDBJ whole genome shotgun (WGS) entry which is preliminary data.</text>
</comment>
<keyword evidence="3" id="KW-1003">Cell membrane</keyword>
<dbReference type="GO" id="GO:0008168">
    <property type="term" value="F:methyltransferase activity"/>
    <property type="evidence" value="ECO:0007669"/>
    <property type="project" value="UniProtKB-KW"/>
</dbReference>
<dbReference type="Pfam" id="PF02308">
    <property type="entry name" value="MgtC"/>
    <property type="match status" value="1"/>
</dbReference>
<evidence type="ECO:0000256" key="5">
    <source>
        <dbReference type="ARBA" id="ARBA00022989"/>
    </source>
</evidence>
<dbReference type="PANTHER" id="PTHR33778">
    <property type="entry name" value="PROTEIN MGTC"/>
    <property type="match status" value="1"/>
</dbReference>
<feature type="transmembrane region" description="Helical" evidence="7">
    <location>
        <begin position="41"/>
        <end position="61"/>
    </location>
</feature>
<feature type="transmembrane region" description="Helical" evidence="7">
    <location>
        <begin position="76"/>
        <end position="94"/>
    </location>
</feature>
<feature type="transmembrane region" description="Helical" evidence="7">
    <location>
        <begin position="12"/>
        <end position="29"/>
    </location>
</feature>
<keyword evidence="4 7" id="KW-0812">Transmembrane</keyword>
<keyword evidence="9" id="KW-0808">Transferase</keyword>
<evidence type="ECO:0000256" key="3">
    <source>
        <dbReference type="ARBA" id="ARBA00022475"/>
    </source>
</evidence>
<feature type="domain" description="MgtC/SapB/SrpB/YhiD N-terminal" evidence="8">
    <location>
        <begin position="16"/>
        <end position="145"/>
    </location>
</feature>
<dbReference type="InterPro" id="IPR049177">
    <property type="entry name" value="MgtC_SapB_SrpB_YhiD_N"/>
</dbReference>
<accession>A0AA91DPA7</accession>
<dbReference type="InterPro" id="IPR003416">
    <property type="entry name" value="MgtC/SapB/SrpB/YhiD_fam"/>
</dbReference>
<gene>
    <name evidence="9" type="ORF">A3K87_14830</name>
</gene>
<organism evidence="9 10">
    <name type="scientific">Variovorax paradoxus</name>
    <dbReference type="NCBI Taxonomy" id="34073"/>
    <lineage>
        <taxon>Bacteria</taxon>
        <taxon>Pseudomonadati</taxon>
        <taxon>Pseudomonadota</taxon>
        <taxon>Betaproteobacteria</taxon>
        <taxon>Burkholderiales</taxon>
        <taxon>Comamonadaceae</taxon>
        <taxon>Variovorax</taxon>
    </lineage>
</organism>
<reference evidence="9 10" key="1">
    <citation type="submission" date="2016-03" db="EMBL/GenBank/DDBJ databases">
        <title>Genome sequence of Variovorax paradoxus KB5.</title>
        <authorList>
            <person name="Jeong H."/>
            <person name="Hong C.E."/>
            <person name="Jo S.H."/>
            <person name="Park J.M."/>
        </authorList>
    </citation>
    <scope>NUCLEOTIDE SEQUENCE [LARGE SCALE GENOMIC DNA]</scope>
    <source>
        <strain evidence="9 10">KB5</strain>
    </source>
</reference>
<evidence type="ECO:0000313" key="10">
    <source>
        <dbReference type="Proteomes" id="UP000077852"/>
    </source>
</evidence>
<keyword evidence="7" id="KW-0997">Cell inner membrane</keyword>
<protein>
    <recommendedName>
        <fullName evidence="7">Protein MgtC</fullName>
    </recommendedName>
</protein>
<sequence>MQTSVLIPHGETLLRLLVAAALGSLVGLERERLLWAAGIRTHMLVSVGACLFMLVSAYGFADSLRGEHVVLDPSRAAAQVVSGIGFLGAGAILARGEIVRGLTTAASIWTVAAIGLAVGGGLYFPAAASTVIILVILAGIKPLEEAYRARSQSCRLGVVADHGAVSPETLERGLGIQPARLRRFLVAVQPGGQMDDITVQLVRVSSADIDRFVQRLQQQPGVRSVEVMTRGGGHGTEVN</sequence>
<keyword evidence="9" id="KW-0489">Methyltransferase</keyword>
<name>A0AA91DPA7_VARPD</name>
<dbReference type="AlphaFoldDB" id="A0AA91DPA7"/>
<comment type="subcellular location">
    <subcellularLocation>
        <location evidence="7">Cell inner membrane</location>
        <topology evidence="7">Multi-pass membrane protein</topology>
    </subcellularLocation>
    <subcellularLocation>
        <location evidence="1">Cell membrane</location>
        <topology evidence="1">Multi-pass membrane protein</topology>
    </subcellularLocation>
</comment>
<dbReference type="GO" id="GO:0032259">
    <property type="term" value="P:methylation"/>
    <property type="evidence" value="ECO:0007669"/>
    <property type="project" value="UniProtKB-KW"/>
</dbReference>
<feature type="transmembrane region" description="Helical" evidence="7">
    <location>
        <begin position="101"/>
        <end position="118"/>
    </location>
</feature>
<evidence type="ECO:0000259" key="8">
    <source>
        <dbReference type="Pfam" id="PF02308"/>
    </source>
</evidence>
<dbReference type="Proteomes" id="UP000077852">
    <property type="component" value="Unassembled WGS sequence"/>
</dbReference>
<dbReference type="GO" id="GO:0005886">
    <property type="term" value="C:plasma membrane"/>
    <property type="evidence" value="ECO:0007669"/>
    <property type="project" value="UniProtKB-SubCell"/>
</dbReference>
<evidence type="ECO:0000256" key="4">
    <source>
        <dbReference type="ARBA" id="ARBA00022692"/>
    </source>
</evidence>
<proteinExistence type="inferred from homology"/>
<evidence type="ECO:0000256" key="7">
    <source>
        <dbReference type="RuleBase" id="RU365041"/>
    </source>
</evidence>
<keyword evidence="5 7" id="KW-1133">Transmembrane helix</keyword>
<keyword evidence="6 7" id="KW-0472">Membrane</keyword>
<evidence type="ECO:0000256" key="2">
    <source>
        <dbReference type="ARBA" id="ARBA00009298"/>
    </source>
</evidence>
<dbReference type="PANTHER" id="PTHR33778:SF1">
    <property type="entry name" value="MAGNESIUM TRANSPORTER YHID-RELATED"/>
    <property type="match status" value="1"/>
</dbReference>
<evidence type="ECO:0000256" key="1">
    <source>
        <dbReference type="ARBA" id="ARBA00004651"/>
    </source>
</evidence>
<evidence type="ECO:0000313" key="9">
    <source>
        <dbReference type="EMBL" id="OAK64646.1"/>
    </source>
</evidence>
<evidence type="ECO:0000256" key="6">
    <source>
        <dbReference type="ARBA" id="ARBA00023136"/>
    </source>
</evidence>
<dbReference type="PRINTS" id="PR01837">
    <property type="entry name" value="MGTCSAPBPROT"/>
</dbReference>
<dbReference type="RefSeq" id="WP_081267773.1">
    <property type="nucleotide sequence ID" value="NZ_LVHG01000037.1"/>
</dbReference>